<comment type="caution">
    <text evidence="4">The sequence shown here is derived from an EMBL/GenBank/DDBJ whole genome shotgun (WGS) entry which is preliminary data.</text>
</comment>
<evidence type="ECO:0000313" key="4">
    <source>
        <dbReference type="EMBL" id="MDV2865851.1"/>
    </source>
</evidence>
<accession>A0AB35RW74</accession>
<feature type="signal peptide" evidence="2">
    <location>
        <begin position="1"/>
        <end position="17"/>
    </location>
</feature>
<dbReference type="EMBL" id="JAWJAC010000032">
    <property type="protein sequence ID" value="MDV2865851.1"/>
    <property type="molecule type" value="Genomic_DNA"/>
</dbReference>
<sequence>MKYLPLGFLVLTLTAQATPELCFDEAGRDYHVDPILLMAISIQESRLNPRAINSTSAGGTEDVCAMQLNSNNFSKLKKFNITRADLLNNPCICVYSGAWVLAKNFQAYGRNWDSVGIYNAGPRPDRMKARREYARIIKSIYTVLLARKNILGRKSGDPGKTSPFDDKTDGTTKINDIKKPG</sequence>
<feature type="chain" id="PRO_5044309005" evidence="2">
    <location>
        <begin position="18"/>
        <end position="181"/>
    </location>
</feature>
<dbReference type="Proteomes" id="UP001286589">
    <property type="component" value="Unassembled WGS sequence"/>
</dbReference>
<evidence type="ECO:0000313" key="5">
    <source>
        <dbReference type="Proteomes" id="UP001286589"/>
    </source>
</evidence>
<feature type="domain" description="Transglycosylase SLT" evidence="3">
    <location>
        <begin position="22"/>
        <end position="138"/>
    </location>
</feature>
<proteinExistence type="predicted"/>
<evidence type="ECO:0000259" key="3">
    <source>
        <dbReference type="Pfam" id="PF01464"/>
    </source>
</evidence>
<gene>
    <name evidence="4" type="ORF">R0H02_25775</name>
</gene>
<feature type="region of interest" description="Disordered" evidence="1">
    <location>
        <begin position="154"/>
        <end position="181"/>
    </location>
</feature>
<dbReference type="CDD" id="cd13400">
    <property type="entry name" value="LT_IagB-like"/>
    <property type="match status" value="1"/>
</dbReference>
<feature type="compositionally biased region" description="Basic and acidic residues" evidence="1">
    <location>
        <begin position="163"/>
        <end position="181"/>
    </location>
</feature>
<keyword evidence="2" id="KW-0732">Signal</keyword>
<dbReference type="Pfam" id="PF01464">
    <property type="entry name" value="SLT"/>
    <property type="match status" value="1"/>
</dbReference>
<dbReference type="SUPFAM" id="SSF53955">
    <property type="entry name" value="Lysozyme-like"/>
    <property type="match status" value="1"/>
</dbReference>
<evidence type="ECO:0000256" key="2">
    <source>
        <dbReference type="SAM" id="SignalP"/>
    </source>
</evidence>
<dbReference type="Gene3D" id="1.10.530.10">
    <property type="match status" value="1"/>
</dbReference>
<reference evidence="4 5" key="1">
    <citation type="submission" date="2023-10" db="EMBL/GenBank/DDBJ databases">
        <title>Phytobacter spp. The emergence of a new genus of hospital-origin enterobacteria encoding carbapenemases in Argentina.</title>
        <authorList>
            <person name="Vay C."/>
            <person name="Almuzara M."/>
            <person name="Traglia G.M."/>
            <person name="Campos J."/>
        </authorList>
    </citation>
    <scope>NUCLEOTIDE SEQUENCE [LARGE SCALE GENOMIC DNA]</scope>
    <source>
        <strain evidence="4 5">CVMA36</strain>
    </source>
</reference>
<evidence type="ECO:0000256" key="1">
    <source>
        <dbReference type="SAM" id="MobiDB-lite"/>
    </source>
</evidence>
<dbReference type="RefSeq" id="WP_317101705.1">
    <property type="nucleotide sequence ID" value="NZ_JAWJAC010000032.1"/>
</dbReference>
<dbReference type="AlphaFoldDB" id="A0AB35RW74"/>
<protein>
    <submittedName>
        <fullName evidence="4">Lytic transglycosylase domain-containing protein</fullName>
    </submittedName>
</protein>
<dbReference type="InterPro" id="IPR008258">
    <property type="entry name" value="Transglycosylase_SLT_dom_1"/>
</dbReference>
<keyword evidence="5" id="KW-1185">Reference proteome</keyword>
<organism evidence="4 5">
    <name type="scientific">Phytobacter ursingii</name>
    <dbReference type="NCBI Taxonomy" id="1972431"/>
    <lineage>
        <taxon>Bacteria</taxon>
        <taxon>Pseudomonadati</taxon>
        <taxon>Pseudomonadota</taxon>
        <taxon>Gammaproteobacteria</taxon>
        <taxon>Enterobacterales</taxon>
        <taxon>Enterobacteriaceae</taxon>
        <taxon>Phytobacter</taxon>
    </lineage>
</organism>
<name>A0AB35RW74_9ENTR</name>
<dbReference type="InterPro" id="IPR023346">
    <property type="entry name" value="Lysozyme-like_dom_sf"/>
</dbReference>